<name>A0A835XUA9_9CHLO</name>
<dbReference type="OrthoDB" id="563490at2759"/>
<feature type="compositionally biased region" description="Gly residues" evidence="1">
    <location>
        <begin position="8"/>
        <end position="17"/>
    </location>
</feature>
<feature type="compositionally biased region" description="Low complexity" evidence="1">
    <location>
        <begin position="763"/>
        <end position="788"/>
    </location>
</feature>
<dbReference type="EMBL" id="JAEHOE010000064">
    <property type="protein sequence ID" value="KAG2490261.1"/>
    <property type="molecule type" value="Genomic_DNA"/>
</dbReference>
<feature type="region of interest" description="Disordered" evidence="1">
    <location>
        <begin position="208"/>
        <end position="253"/>
    </location>
</feature>
<evidence type="ECO:0000313" key="2">
    <source>
        <dbReference type="EMBL" id="KAG2490261.1"/>
    </source>
</evidence>
<evidence type="ECO:0000256" key="1">
    <source>
        <dbReference type="SAM" id="MobiDB-lite"/>
    </source>
</evidence>
<reference evidence="2" key="1">
    <citation type="journal article" date="2020" name="bioRxiv">
        <title>Comparative genomics of Chlamydomonas.</title>
        <authorList>
            <person name="Craig R.J."/>
            <person name="Hasan A.R."/>
            <person name="Ness R.W."/>
            <person name="Keightley P.D."/>
        </authorList>
    </citation>
    <scope>NUCLEOTIDE SEQUENCE</scope>
    <source>
        <strain evidence="2">CCAP 11/70</strain>
    </source>
</reference>
<feature type="region of interest" description="Disordered" evidence="1">
    <location>
        <begin position="828"/>
        <end position="851"/>
    </location>
</feature>
<organism evidence="2 3">
    <name type="scientific">Edaphochlamys debaryana</name>
    <dbReference type="NCBI Taxonomy" id="47281"/>
    <lineage>
        <taxon>Eukaryota</taxon>
        <taxon>Viridiplantae</taxon>
        <taxon>Chlorophyta</taxon>
        <taxon>core chlorophytes</taxon>
        <taxon>Chlorophyceae</taxon>
        <taxon>CS clade</taxon>
        <taxon>Chlamydomonadales</taxon>
        <taxon>Chlamydomonadales incertae sedis</taxon>
        <taxon>Edaphochlamys</taxon>
    </lineage>
</organism>
<proteinExistence type="predicted"/>
<sequence>MPPKSRGRGAGGAGGSASGSAASSGAAAPSAAAAASLLPAGLRTAFQELPRCADTQVPAPAKRAPCLGGRPSPSPKRELYTLLVRICDMLDEIPLISAPHAAAFAELLSQEPAAVAALLRLYAAALRPSRDDGACAIDVPWSLVTEDWRRLVMSVPLTLYKIAPLPPSPPALSVLRFVRAMLRAQPFHALGRQLAAAAAAFGAGRSSGGSSGGGGAGSSSGGGAGSRSGGGAGTSSGALERASGPARRIWAPPNPGNASTAASIVSPAVAAHLRSALGGRCVQTAVLVYGVGALRVADRGPSYGLPAELQTAGLALMTKDSIGLRRLDPVALELLLRQLASGSALPPPGPGASLELALRVGRAAVGTVRSRLGTEFRDGPIRLPELPATPLKASTLEAVRLAAGALSCGRLLLPRQRPSPRLEAQRAEWWRLAVGSAIFGHSAPESFLRQLLGLVAEPLLAVWPDGRLDLDALPRAAPPEVAAALAGGLMPVLSHLLSNKSAAAAPPALFAACELPRLGGSSFALFLTPLLAYGDPCLCKELLNMLAKMSLRTAGGAGGPLLSLLLGGLGPAGASGATGSAAGRDHSDGSGPYMHASEAFFRDGAAAIRRCRGLAGVGVAPGAGGSGGAASAGAVASGAAGQPAAAKGTGRGAAAAGGVAAEAPPPHLLQFQAMYDYGAESWGVLSGYEFSDGADDVPSAASSASTAAATSSAATSSCVSTACDLEEELARLITDVMSDGGELSGEAAAATQAPAGGEGGAASRGPASSAAAAQPGLEPAAEPAADGPAAAAQLGHACGGPAAGLPAAGTGAAMDALMDLGPRLAEAIYGDGDSSEDEAAPAGGSPAGGSAGSSAAAAATAAAAAGSPGAAAAPINAAAGCPVTAAAPIAAAGGSSASAALSAAGDAANTAATSTASALAAASDSSLASEPIPAAAPAAADAADAAMVVDPVRRG</sequence>
<evidence type="ECO:0000313" key="3">
    <source>
        <dbReference type="Proteomes" id="UP000612055"/>
    </source>
</evidence>
<dbReference type="AlphaFoldDB" id="A0A835XUA9"/>
<comment type="caution">
    <text evidence="2">The sequence shown here is derived from an EMBL/GenBank/DDBJ whole genome shotgun (WGS) entry which is preliminary data.</text>
</comment>
<keyword evidence="3" id="KW-1185">Reference proteome</keyword>
<feature type="compositionally biased region" description="Low complexity" evidence="1">
    <location>
        <begin position="744"/>
        <end position="755"/>
    </location>
</feature>
<feature type="region of interest" description="Disordered" evidence="1">
    <location>
        <begin position="1"/>
        <end position="24"/>
    </location>
</feature>
<accession>A0A835XUA9</accession>
<protein>
    <submittedName>
        <fullName evidence="2">Uncharacterized protein</fullName>
    </submittedName>
</protein>
<feature type="compositionally biased region" description="Gly residues" evidence="1">
    <location>
        <begin position="208"/>
        <end position="234"/>
    </location>
</feature>
<gene>
    <name evidence="2" type="ORF">HYH03_011385</name>
</gene>
<feature type="region of interest" description="Disordered" evidence="1">
    <location>
        <begin position="744"/>
        <end position="788"/>
    </location>
</feature>
<dbReference type="Proteomes" id="UP000612055">
    <property type="component" value="Unassembled WGS sequence"/>
</dbReference>